<sequence length="79" mass="8266">MKIGKIVVGLILVALAVWVFVAVENSTAKYLGGIILAIVGLAVLMGGFKKNESGPKPPPTSPQEPQPPQPPQSPEPPQQ</sequence>
<evidence type="ECO:0000313" key="4">
    <source>
        <dbReference type="Proteomes" id="UP000231542"/>
    </source>
</evidence>
<proteinExistence type="predicted"/>
<feature type="transmembrane region" description="Helical" evidence="2">
    <location>
        <begin position="30"/>
        <end position="48"/>
    </location>
</feature>
<organism evidence="3 4">
    <name type="scientific">Candidatus Kerfeldbacteria bacterium CG08_land_8_20_14_0_20_40_16</name>
    <dbReference type="NCBI Taxonomy" id="2014244"/>
    <lineage>
        <taxon>Bacteria</taxon>
        <taxon>Candidatus Kerfeldiibacteriota</taxon>
    </lineage>
</organism>
<keyword evidence="2" id="KW-1133">Transmembrane helix</keyword>
<dbReference type="AlphaFoldDB" id="A0A2H0YWS9"/>
<gene>
    <name evidence="3" type="ORF">COT24_01290</name>
</gene>
<evidence type="ECO:0000256" key="1">
    <source>
        <dbReference type="SAM" id="MobiDB-lite"/>
    </source>
</evidence>
<comment type="caution">
    <text evidence="3">The sequence shown here is derived from an EMBL/GenBank/DDBJ whole genome shotgun (WGS) entry which is preliminary data.</text>
</comment>
<feature type="compositionally biased region" description="Pro residues" evidence="1">
    <location>
        <begin position="55"/>
        <end position="79"/>
    </location>
</feature>
<keyword evidence="2" id="KW-0472">Membrane</keyword>
<protein>
    <submittedName>
        <fullName evidence="3">Uncharacterized protein</fullName>
    </submittedName>
</protein>
<evidence type="ECO:0000256" key="2">
    <source>
        <dbReference type="SAM" id="Phobius"/>
    </source>
</evidence>
<name>A0A2H0YWS9_9BACT</name>
<keyword evidence="2" id="KW-0812">Transmembrane</keyword>
<feature type="transmembrane region" description="Helical" evidence="2">
    <location>
        <begin position="6"/>
        <end position="23"/>
    </location>
</feature>
<dbReference type="EMBL" id="PEXU01000014">
    <property type="protein sequence ID" value="PIS42896.1"/>
    <property type="molecule type" value="Genomic_DNA"/>
</dbReference>
<evidence type="ECO:0000313" key="3">
    <source>
        <dbReference type="EMBL" id="PIS42896.1"/>
    </source>
</evidence>
<dbReference type="Proteomes" id="UP000231542">
    <property type="component" value="Unassembled WGS sequence"/>
</dbReference>
<reference evidence="3 4" key="1">
    <citation type="submission" date="2017-09" db="EMBL/GenBank/DDBJ databases">
        <title>Depth-based differentiation of microbial function through sediment-hosted aquifers and enrichment of novel symbionts in the deep terrestrial subsurface.</title>
        <authorList>
            <person name="Probst A.J."/>
            <person name="Ladd B."/>
            <person name="Jarett J.K."/>
            <person name="Geller-Mcgrath D.E."/>
            <person name="Sieber C.M."/>
            <person name="Emerson J.B."/>
            <person name="Anantharaman K."/>
            <person name="Thomas B.C."/>
            <person name="Malmstrom R."/>
            <person name="Stieglmeier M."/>
            <person name="Klingl A."/>
            <person name="Woyke T."/>
            <person name="Ryan C.M."/>
            <person name="Banfield J.F."/>
        </authorList>
    </citation>
    <scope>NUCLEOTIDE SEQUENCE [LARGE SCALE GENOMIC DNA]</scope>
    <source>
        <strain evidence="3">CG08_land_8_20_14_0_20_40_16</strain>
    </source>
</reference>
<accession>A0A2H0YWS9</accession>
<feature type="region of interest" description="Disordered" evidence="1">
    <location>
        <begin position="50"/>
        <end position="79"/>
    </location>
</feature>